<comment type="caution">
    <text evidence="5">The sequence shown here is derived from an EMBL/GenBank/DDBJ whole genome shotgun (WGS) entry which is preliminary data.</text>
</comment>
<evidence type="ECO:0000259" key="4">
    <source>
        <dbReference type="PROSITE" id="PS50932"/>
    </source>
</evidence>
<dbReference type="SUPFAM" id="SSF47413">
    <property type="entry name" value="lambda repressor-like DNA-binding domains"/>
    <property type="match status" value="1"/>
</dbReference>
<dbReference type="GO" id="GO:0003700">
    <property type="term" value="F:DNA-binding transcription factor activity"/>
    <property type="evidence" value="ECO:0007669"/>
    <property type="project" value="TreeGrafter"/>
</dbReference>
<evidence type="ECO:0000256" key="3">
    <source>
        <dbReference type="ARBA" id="ARBA00023163"/>
    </source>
</evidence>
<dbReference type="Proteomes" id="UP000231451">
    <property type="component" value="Unassembled WGS sequence"/>
</dbReference>
<protein>
    <submittedName>
        <fullName evidence="5">LacI family transcriptional regulator</fullName>
    </submittedName>
</protein>
<dbReference type="PROSITE" id="PS00356">
    <property type="entry name" value="HTH_LACI_1"/>
    <property type="match status" value="1"/>
</dbReference>
<dbReference type="InterPro" id="IPR000843">
    <property type="entry name" value="HTH_LacI"/>
</dbReference>
<dbReference type="CDD" id="cd01392">
    <property type="entry name" value="HTH_LacI"/>
    <property type="match status" value="1"/>
</dbReference>
<evidence type="ECO:0000256" key="2">
    <source>
        <dbReference type="ARBA" id="ARBA00023125"/>
    </source>
</evidence>
<evidence type="ECO:0000313" key="5">
    <source>
        <dbReference type="EMBL" id="PJM74869.1"/>
    </source>
</evidence>
<dbReference type="InterPro" id="IPR010982">
    <property type="entry name" value="Lambda_DNA-bd_dom_sf"/>
</dbReference>
<organism evidence="5 6">
    <name type="scientific">Bifidobacterium simiarum</name>
    <dbReference type="NCBI Taxonomy" id="2045441"/>
    <lineage>
        <taxon>Bacteria</taxon>
        <taxon>Bacillati</taxon>
        <taxon>Actinomycetota</taxon>
        <taxon>Actinomycetes</taxon>
        <taxon>Bifidobacteriales</taxon>
        <taxon>Bifidobacteriaceae</taxon>
        <taxon>Bifidobacterium</taxon>
    </lineage>
</organism>
<dbReference type="PANTHER" id="PTHR30146:SF109">
    <property type="entry name" value="HTH-TYPE TRANSCRIPTIONAL REGULATOR GALS"/>
    <property type="match status" value="1"/>
</dbReference>
<dbReference type="InterPro" id="IPR028082">
    <property type="entry name" value="Peripla_BP_I"/>
</dbReference>
<dbReference type="Pfam" id="PF00356">
    <property type="entry name" value="LacI"/>
    <property type="match status" value="1"/>
</dbReference>
<dbReference type="PANTHER" id="PTHR30146">
    <property type="entry name" value="LACI-RELATED TRANSCRIPTIONAL REPRESSOR"/>
    <property type="match status" value="1"/>
</dbReference>
<dbReference type="SUPFAM" id="SSF53822">
    <property type="entry name" value="Periplasmic binding protein-like I"/>
    <property type="match status" value="1"/>
</dbReference>
<dbReference type="AlphaFoldDB" id="A0A2M9HDH1"/>
<feature type="domain" description="HTH lacI-type" evidence="4">
    <location>
        <begin position="39"/>
        <end position="93"/>
    </location>
</feature>
<evidence type="ECO:0000313" key="6">
    <source>
        <dbReference type="Proteomes" id="UP000231451"/>
    </source>
</evidence>
<keyword evidence="6" id="KW-1185">Reference proteome</keyword>
<dbReference type="Gene3D" id="1.10.260.40">
    <property type="entry name" value="lambda repressor-like DNA-binding domains"/>
    <property type="match status" value="1"/>
</dbReference>
<proteinExistence type="predicted"/>
<name>A0A2M9HDH1_9BIFI</name>
<dbReference type="SMART" id="SM00354">
    <property type="entry name" value="HTH_LACI"/>
    <property type="match status" value="1"/>
</dbReference>
<accession>A0A2M9HDH1</accession>
<gene>
    <name evidence="5" type="ORF">CSQ87_07960</name>
</gene>
<dbReference type="PROSITE" id="PS50932">
    <property type="entry name" value="HTH_LACI_2"/>
    <property type="match status" value="1"/>
</dbReference>
<sequence>MGEWGLRVAGRQWLSHGFRVRGIGSDDVQGVVTMTGKRVSIFEVAKAAGVSHQTVSRVINHSPNVSPATRAKVQAAIDELGYRPSGAARALATNRTRTIALIAGGMSYFGPLSTISSIEDMARKHGLYVSIAIMNDHEYTQEAFEQVANACLDQGVEAFVFVAPTDPMVEAALKARLRVPRVILTSSHGAVDVEPYTAKDPTIAVLGIDQWSAMRDIVRHLSSLGHRRALYLAGPSEWRDAETRRIAWLEESAKAGLDTQVIDLTDWGSSLAYDTFNAYLDSLDDPKRDLPTAIVAANDLQAMGVNRALFEHGIRVPQDVSLIGFDDMPAVCNSIPPMTTIHPDFSGLGVAAMTALFAQLGADGRIPATSAVKGSGAGGNGVAGADGANGADGAGSPSLDELPVIHGVKVSRARMVVRDSTAEAAR</sequence>
<dbReference type="EMBL" id="PEBK01000007">
    <property type="protein sequence ID" value="PJM74869.1"/>
    <property type="molecule type" value="Genomic_DNA"/>
</dbReference>
<dbReference type="Gene3D" id="3.40.50.2300">
    <property type="match status" value="2"/>
</dbReference>
<dbReference type="OrthoDB" id="59108at2"/>
<dbReference type="InterPro" id="IPR046335">
    <property type="entry name" value="LacI/GalR-like_sensor"/>
</dbReference>
<keyword evidence="3" id="KW-0804">Transcription</keyword>
<dbReference type="Pfam" id="PF13377">
    <property type="entry name" value="Peripla_BP_3"/>
    <property type="match status" value="1"/>
</dbReference>
<keyword evidence="1" id="KW-0805">Transcription regulation</keyword>
<reference evidence="5 6" key="1">
    <citation type="submission" date="2017-10" db="EMBL/GenBank/DDBJ databases">
        <title>Draft genome sequences of strains TRE 1, TRE 9, TRE H and TRI 7, isolated from tamarins, belonging to four potential novel Bifidobacterium species.</title>
        <authorList>
            <person name="Mattarelli P."/>
            <person name="Modesto M."/>
            <person name="Puglisi E."/>
            <person name="Morelli L."/>
            <person name="Spezio C."/>
            <person name="Bonetti A."/>
            <person name="Sandri C."/>
        </authorList>
    </citation>
    <scope>NUCLEOTIDE SEQUENCE [LARGE SCALE GENOMIC DNA]</scope>
    <source>
        <strain evidence="6">TRI7</strain>
    </source>
</reference>
<dbReference type="GO" id="GO:0000976">
    <property type="term" value="F:transcription cis-regulatory region binding"/>
    <property type="evidence" value="ECO:0007669"/>
    <property type="project" value="TreeGrafter"/>
</dbReference>
<keyword evidence="2" id="KW-0238">DNA-binding</keyword>
<evidence type="ECO:0000256" key="1">
    <source>
        <dbReference type="ARBA" id="ARBA00023015"/>
    </source>
</evidence>